<sequence>MITIFLIFILSPFFSIFQCLTRFSRHIDEEHNVSELDWGSSARTILSQLEIS</sequence>
<dbReference type="EMBL" id="AP018113">
    <property type="protein sequence ID" value="BAX63995.1"/>
    <property type="molecule type" value="Genomic_DNA"/>
</dbReference>
<protein>
    <submittedName>
        <fullName evidence="1">Uncharacterized protein</fullName>
    </submittedName>
</protein>
<name>A0A1Y1BW18_9BURK</name>
<evidence type="ECO:0000313" key="1">
    <source>
        <dbReference type="EMBL" id="BAX63995.1"/>
    </source>
</evidence>
<gene>
    <name evidence="1" type="ORF">BSFP_068680</name>
</gene>
<dbReference type="Proteomes" id="UP000218432">
    <property type="component" value="Chromosome 3"/>
</dbReference>
<dbReference type="AlphaFoldDB" id="A0A1Y1BW18"/>
<proteinExistence type="predicted"/>
<accession>A0A1Y1BW18</accession>
<reference evidence="1 2" key="1">
    <citation type="journal article" date="2017" name="Genome Announc.">
        <title>Complete Genome Sequence of Burkholderia stabilis FERMP-21014.</title>
        <authorList>
            <person name="Konishi K."/>
            <person name="Kumagai T."/>
            <person name="Sakasegawa S."/>
            <person name="Tamura T."/>
        </authorList>
    </citation>
    <scope>NUCLEOTIDE SEQUENCE [LARGE SCALE GENOMIC DNA]</scope>
    <source>
        <strain evidence="1 2">FERMP-21014</strain>
    </source>
</reference>
<evidence type="ECO:0000313" key="2">
    <source>
        <dbReference type="Proteomes" id="UP000218432"/>
    </source>
</evidence>
<organism evidence="1 2">
    <name type="scientific">Burkholderia stabilis</name>
    <dbReference type="NCBI Taxonomy" id="95485"/>
    <lineage>
        <taxon>Bacteria</taxon>
        <taxon>Pseudomonadati</taxon>
        <taxon>Pseudomonadota</taxon>
        <taxon>Betaproteobacteria</taxon>
        <taxon>Burkholderiales</taxon>
        <taxon>Burkholderiaceae</taxon>
        <taxon>Burkholderia</taxon>
        <taxon>Burkholderia cepacia complex</taxon>
    </lineage>
</organism>